<feature type="region of interest" description="Disordered" evidence="7">
    <location>
        <begin position="67"/>
        <end position="119"/>
    </location>
</feature>
<keyword evidence="12" id="KW-1185">Reference proteome</keyword>
<dbReference type="STRING" id="4540.A0A3L6PP51"/>
<feature type="domain" description="FH2" evidence="10">
    <location>
        <begin position="229"/>
        <end position="306"/>
    </location>
</feature>
<organism evidence="11 12">
    <name type="scientific">Panicum miliaceum</name>
    <name type="common">Proso millet</name>
    <name type="synonym">Broomcorn millet</name>
    <dbReference type="NCBI Taxonomy" id="4540"/>
    <lineage>
        <taxon>Eukaryota</taxon>
        <taxon>Viridiplantae</taxon>
        <taxon>Streptophyta</taxon>
        <taxon>Embryophyta</taxon>
        <taxon>Tracheophyta</taxon>
        <taxon>Spermatophyta</taxon>
        <taxon>Magnoliopsida</taxon>
        <taxon>Liliopsida</taxon>
        <taxon>Poales</taxon>
        <taxon>Poaceae</taxon>
        <taxon>PACMAD clade</taxon>
        <taxon>Panicoideae</taxon>
        <taxon>Panicodae</taxon>
        <taxon>Paniceae</taxon>
        <taxon>Panicinae</taxon>
        <taxon>Panicum</taxon>
        <taxon>Panicum sect. Panicum</taxon>
    </lineage>
</organism>
<feature type="chain" id="PRO_5018242812" evidence="9">
    <location>
        <begin position="29"/>
        <end position="450"/>
    </location>
</feature>
<feature type="compositionally biased region" description="Pro residues" evidence="7">
    <location>
        <begin position="96"/>
        <end position="106"/>
    </location>
</feature>
<comment type="subcellular location">
    <subcellularLocation>
        <location evidence="1">Membrane</location>
        <topology evidence="1">Single-pass membrane protein</topology>
    </subcellularLocation>
</comment>
<evidence type="ECO:0000256" key="8">
    <source>
        <dbReference type="SAM" id="Phobius"/>
    </source>
</evidence>
<dbReference type="AlphaFoldDB" id="A0A3L6PP51"/>
<evidence type="ECO:0000313" key="12">
    <source>
        <dbReference type="Proteomes" id="UP000275267"/>
    </source>
</evidence>
<dbReference type="Proteomes" id="UP000275267">
    <property type="component" value="Unassembled WGS sequence"/>
</dbReference>
<dbReference type="OrthoDB" id="1668162at2759"/>
<evidence type="ECO:0000256" key="4">
    <source>
        <dbReference type="ARBA" id="ARBA00022989"/>
    </source>
</evidence>
<evidence type="ECO:0000259" key="10">
    <source>
        <dbReference type="Pfam" id="PF02181"/>
    </source>
</evidence>
<evidence type="ECO:0000256" key="9">
    <source>
        <dbReference type="SAM" id="SignalP"/>
    </source>
</evidence>
<evidence type="ECO:0000256" key="7">
    <source>
        <dbReference type="SAM" id="MobiDB-lite"/>
    </source>
</evidence>
<dbReference type="PANTHER" id="PTHR23213:SF177">
    <property type="entry name" value="FORMIN-LIKE PROTEIN 11"/>
    <property type="match status" value="1"/>
</dbReference>
<sequence length="450" mass="49452">MGLAMKCVLLLLSASLVLLLLNFQVLEGALHLASHDRGEVGVVAVSRDVGSGLVSRLRMLIGLDHHRPRHRRHHKSSAAPAPAPAPTTLAHEARAPPAPAPSPAPLPHTSHSRAPLVNRGHIAPMRSVARRLGGGGHTRLPRAAIVALAVVGTCLLVLGVAIAAVLIRRSRKLQKKPFKLLFHGSRAHRSPCATMKVSSHPSPDLLFLSSAVQCHEDYPTLKESSECTGLSVQQLEALVKMKPSEEEEKKLMDYDGDINMLDPAENFVKVLLTIPMSFSRIKAMLYKETFDDEVAHLRMSFALIKDKIGGTPGPCHTTPTGREEYLEMGTEFVSELSNELANVKKVASIDLDTLKSSISNLSHGLAQLSRLIGKDLTCNDRNQNFLHCMKLFQTHAENTMQELKVAETEVLQKVRELTQYYHGEVGKNESNLLHIFVIMRDFLGLLDRVC</sequence>
<keyword evidence="3 9" id="KW-0732">Signal</keyword>
<evidence type="ECO:0000256" key="5">
    <source>
        <dbReference type="ARBA" id="ARBA00023136"/>
    </source>
</evidence>
<dbReference type="GO" id="GO:0051015">
    <property type="term" value="F:actin filament binding"/>
    <property type="evidence" value="ECO:0007669"/>
    <property type="project" value="InterPro"/>
</dbReference>
<name>A0A3L6PP51_PANMI</name>
<feature type="signal peptide" evidence="9">
    <location>
        <begin position="1"/>
        <end position="28"/>
    </location>
</feature>
<feature type="transmembrane region" description="Helical" evidence="8">
    <location>
        <begin position="143"/>
        <end position="167"/>
    </location>
</feature>
<evidence type="ECO:0000256" key="2">
    <source>
        <dbReference type="ARBA" id="ARBA00022692"/>
    </source>
</evidence>
<protein>
    <submittedName>
        <fullName evidence="11">Formin-like protein 9 isoform X2</fullName>
    </submittedName>
</protein>
<keyword evidence="4 8" id="KW-1133">Transmembrane helix</keyword>
<keyword evidence="5 8" id="KW-0472">Membrane</keyword>
<dbReference type="InterPro" id="IPR027643">
    <property type="entry name" value="Formin-like_plant"/>
</dbReference>
<dbReference type="InterPro" id="IPR042201">
    <property type="entry name" value="FH2_Formin_sf"/>
</dbReference>
<dbReference type="Pfam" id="PF02181">
    <property type="entry name" value="FH2"/>
    <property type="match status" value="2"/>
</dbReference>
<evidence type="ECO:0000256" key="1">
    <source>
        <dbReference type="ARBA" id="ARBA00004167"/>
    </source>
</evidence>
<proteinExistence type="inferred from homology"/>
<feature type="domain" description="FH2" evidence="10">
    <location>
        <begin position="325"/>
        <end position="445"/>
    </location>
</feature>
<dbReference type="EMBL" id="PQIB02000016">
    <property type="protein sequence ID" value="RLM60929.1"/>
    <property type="molecule type" value="Genomic_DNA"/>
</dbReference>
<keyword evidence="2 8" id="KW-0812">Transmembrane</keyword>
<evidence type="ECO:0000313" key="11">
    <source>
        <dbReference type="EMBL" id="RLM60929.1"/>
    </source>
</evidence>
<comment type="caution">
    <text evidence="11">The sequence shown here is derived from an EMBL/GenBank/DDBJ whole genome shotgun (WGS) entry which is preliminary data.</text>
</comment>
<dbReference type="GO" id="GO:0016020">
    <property type="term" value="C:membrane"/>
    <property type="evidence" value="ECO:0007669"/>
    <property type="project" value="UniProtKB-SubCell"/>
</dbReference>
<dbReference type="PANTHER" id="PTHR23213">
    <property type="entry name" value="FORMIN-RELATED"/>
    <property type="match status" value="1"/>
</dbReference>
<reference evidence="12" key="1">
    <citation type="journal article" date="2019" name="Nat. Commun.">
        <title>The genome of broomcorn millet.</title>
        <authorList>
            <person name="Zou C."/>
            <person name="Miki D."/>
            <person name="Li D."/>
            <person name="Tang Q."/>
            <person name="Xiao L."/>
            <person name="Rajput S."/>
            <person name="Deng P."/>
            <person name="Jia W."/>
            <person name="Huang R."/>
            <person name="Zhang M."/>
            <person name="Sun Y."/>
            <person name="Hu J."/>
            <person name="Fu X."/>
            <person name="Schnable P.S."/>
            <person name="Li F."/>
            <person name="Zhang H."/>
            <person name="Feng B."/>
            <person name="Zhu X."/>
            <person name="Liu R."/>
            <person name="Schnable J.C."/>
            <person name="Zhu J.-K."/>
            <person name="Zhang H."/>
        </authorList>
    </citation>
    <scope>NUCLEOTIDE SEQUENCE [LARGE SCALE GENOMIC DNA]</scope>
</reference>
<gene>
    <name evidence="11" type="ORF">C2845_PM14G15010</name>
</gene>
<dbReference type="GO" id="GO:0045010">
    <property type="term" value="P:actin nucleation"/>
    <property type="evidence" value="ECO:0007669"/>
    <property type="project" value="InterPro"/>
</dbReference>
<evidence type="ECO:0000256" key="6">
    <source>
        <dbReference type="ARBA" id="ARBA00025793"/>
    </source>
</evidence>
<dbReference type="InterPro" id="IPR015425">
    <property type="entry name" value="FH2_Formin"/>
</dbReference>
<dbReference type="Gene3D" id="1.20.58.2220">
    <property type="entry name" value="Formin, FH2 domain"/>
    <property type="match status" value="2"/>
</dbReference>
<dbReference type="SUPFAM" id="SSF101447">
    <property type="entry name" value="Formin homology 2 domain (FH2 domain)"/>
    <property type="match status" value="1"/>
</dbReference>
<feature type="compositionally biased region" description="Basic residues" evidence="7">
    <location>
        <begin position="67"/>
        <end position="76"/>
    </location>
</feature>
<evidence type="ECO:0000256" key="3">
    <source>
        <dbReference type="ARBA" id="ARBA00022729"/>
    </source>
</evidence>
<comment type="similarity">
    <text evidence="6">Belongs to the formin-like family. Class-I subfamily.</text>
</comment>
<accession>A0A3L6PP51</accession>